<dbReference type="InterPro" id="IPR015633">
    <property type="entry name" value="E2F"/>
</dbReference>
<comment type="subcellular location">
    <subcellularLocation>
        <location evidence="5">Nucleus</location>
    </subcellularLocation>
</comment>
<dbReference type="InterPro" id="IPR032198">
    <property type="entry name" value="E2F_CC-MB"/>
</dbReference>
<dbReference type="SMART" id="SM01372">
    <property type="entry name" value="E2F_TDP"/>
    <property type="match status" value="1"/>
</dbReference>
<keyword evidence="3 5" id="KW-0238">DNA-binding</keyword>
<keyword evidence="2 5" id="KW-0805">Transcription regulation</keyword>
<evidence type="ECO:0000256" key="3">
    <source>
        <dbReference type="ARBA" id="ARBA00023125"/>
    </source>
</evidence>
<protein>
    <submittedName>
        <fullName evidence="9">Transcription factor E2F3-like</fullName>
    </submittedName>
</protein>
<evidence type="ECO:0000313" key="9">
    <source>
        <dbReference type="RefSeq" id="XP_014671428.1"/>
    </source>
</evidence>
<dbReference type="Pfam" id="PF16421">
    <property type="entry name" value="E2F_CC-MB"/>
    <property type="match status" value="1"/>
</dbReference>
<keyword evidence="4 5" id="KW-0804">Transcription</keyword>
<accession>A0ABM1EGV7</accession>
<dbReference type="InterPro" id="IPR036388">
    <property type="entry name" value="WH-like_DNA-bd_sf"/>
</dbReference>
<name>A0ABM1EGV7_PRICU</name>
<keyword evidence="5" id="KW-0539">Nucleus</keyword>
<feature type="region of interest" description="Disordered" evidence="6">
    <location>
        <begin position="315"/>
        <end position="341"/>
    </location>
</feature>
<reference evidence="9" key="1">
    <citation type="submission" date="2025-08" db="UniProtKB">
        <authorList>
            <consortium name="RefSeq"/>
        </authorList>
    </citation>
    <scope>IDENTIFICATION</scope>
</reference>
<evidence type="ECO:0000313" key="8">
    <source>
        <dbReference type="Proteomes" id="UP000695022"/>
    </source>
</evidence>
<dbReference type="SUPFAM" id="SSF46785">
    <property type="entry name" value="Winged helix' DNA-binding domain"/>
    <property type="match status" value="1"/>
</dbReference>
<dbReference type="SUPFAM" id="SSF144074">
    <property type="entry name" value="E2F-DP heterodimerization region"/>
    <property type="match status" value="1"/>
</dbReference>
<dbReference type="RefSeq" id="XP_014671428.1">
    <property type="nucleotide sequence ID" value="XM_014815942.1"/>
</dbReference>
<dbReference type="Gene3D" id="6.10.250.540">
    <property type="match status" value="1"/>
</dbReference>
<dbReference type="CDD" id="cd14660">
    <property type="entry name" value="E2F_DD"/>
    <property type="match status" value="1"/>
</dbReference>
<feature type="domain" description="E2F/DP family winged-helix DNA-binding" evidence="7">
    <location>
        <begin position="130"/>
        <end position="195"/>
    </location>
</feature>
<dbReference type="PANTHER" id="PTHR12081:SF18">
    <property type="entry name" value="TRANSCRIPTION FACTOR E2F2-RELATED"/>
    <property type="match status" value="1"/>
</dbReference>
<evidence type="ECO:0000259" key="7">
    <source>
        <dbReference type="SMART" id="SM01372"/>
    </source>
</evidence>
<dbReference type="InterPro" id="IPR037241">
    <property type="entry name" value="E2F-DP_heterodim"/>
</dbReference>
<feature type="region of interest" description="Disordered" evidence="6">
    <location>
        <begin position="64"/>
        <end position="128"/>
    </location>
</feature>
<dbReference type="Pfam" id="PF02319">
    <property type="entry name" value="WHD_E2F_TDP"/>
    <property type="match status" value="1"/>
</dbReference>
<evidence type="ECO:0000256" key="6">
    <source>
        <dbReference type="SAM" id="MobiDB-lite"/>
    </source>
</evidence>
<evidence type="ECO:0000256" key="2">
    <source>
        <dbReference type="ARBA" id="ARBA00023015"/>
    </source>
</evidence>
<organism evidence="8 9">
    <name type="scientific">Priapulus caudatus</name>
    <name type="common">Priapulid worm</name>
    <dbReference type="NCBI Taxonomy" id="37621"/>
    <lineage>
        <taxon>Eukaryota</taxon>
        <taxon>Metazoa</taxon>
        <taxon>Ecdysozoa</taxon>
        <taxon>Scalidophora</taxon>
        <taxon>Priapulida</taxon>
        <taxon>Priapulimorpha</taxon>
        <taxon>Priapulimorphida</taxon>
        <taxon>Priapulidae</taxon>
        <taxon>Priapulus</taxon>
    </lineage>
</organism>
<keyword evidence="8" id="KW-1185">Reference proteome</keyword>
<dbReference type="Gene3D" id="1.10.10.10">
    <property type="entry name" value="Winged helix-like DNA-binding domain superfamily/Winged helix DNA-binding domain"/>
    <property type="match status" value="1"/>
</dbReference>
<evidence type="ECO:0000256" key="5">
    <source>
        <dbReference type="RuleBase" id="RU003796"/>
    </source>
</evidence>
<dbReference type="InterPro" id="IPR036390">
    <property type="entry name" value="WH_DNA-bd_sf"/>
</dbReference>
<dbReference type="GeneID" id="106812147"/>
<gene>
    <name evidence="9" type="primary">LOC106812147</name>
</gene>
<comment type="similarity">
    <text evidence="1 5">Belongs to the E2F/DP family.</text>
</comment>
<dbReference type="Proteomes" id="UP000695022">
    <property type="component" value="Unplaced"/>
</dbReference>
<evidence type="ECO:0000256" key="4">
    <source>
        <dbReference type="ARBA" id="ARBA00023163"/>
    </source>
</evidence>
<dbReference type="InterPro" id="IPR003316">
    <property type="entry name" value="E2F_WHTH_DNA-bd_dom"/>
</dbReference>
<evidence type="ECO:0000256" key="1">
    <source>
        <dbReference type="ARBA" id="ARBA00010940"/>
    </source>
</evidence>
<sequence length="435" mass="47355">MAYQRAQQRTRSACNYVTIASKVICSPPPSMVHNYSKASAAAADYDDVDVVTCTPGPALSRAWHATSRLPQAKRKLDLESPPTMATPRVPDEGSTPKRGRPPSSSSSSSGGGGKRKLQTRGKLASPERTRFDTSLGLLTRRFVGMLRSSPDGVLDLNVAVTTLDVQKRRIYDITNVLEGIRLIQKESKNKIRWRGCSVGEQQRAAARQTQRRREIADMEAAEGRLDEMIAAATLQLRLVTEDAANRRLAYVAYRDIRRIPEFREQTVIAVRAPPETRLEVPLPGDVVAATTQMSLRSERGEIDVYLCPEEEGASGSEELAKYSRARGPGADDESRGGDTSQIERILTTPCGIRADNTPTKRGRACVTVATATPSSSCGLGGATDFSPLKLFQTEDQYGDDGAFVQLEPPITDADYTFTLEESEGISDLFDAAGVL</sequence>
<dbReference type="PANTHER" id="PTHR12081">
    <property type="entry name" value="TRANSCRIPTION FACTOR E2F"/>
    <property type="match status" value="1"/>
</dbReference>
<proteinExistence type="inferred from homology"/>